<protein>
    <submittedName>
        <fullName evidence="1">Uncharacterized protein</fullName>
    </submittedName>
</protein>
<dbReference type="EMBL" id="JAAECE010000003">
    <property type="protein sequence ID" value="KAF1803951.1"/>
    <property type="molecule type" value="Genomic_DNA"/>
</dbReference>
<gene>
    <name evidence="1" type="ORF">FB192DRAFT_1370575</name>
</gene>
<accession>A0A8H4BM94</accession>
<evidence type="ECO:0000313" key="1">
    <source>
        <dbReference type="EMBL" id="KAF1803951.1"/>
    </source>
</evidence>
<organism evidence="1 2">
    <name type="scientific">Mucor circinelloides f. lusitanicus</name>
    <name type="common">Mucor racemosus var. lusitanicus</name>
    <dbReference type="NCBI Taxonomy" id="29924"/>
    <lineage>
        <taxon>Eukaryota</taxon>
        <taxon>Fungi</taxon>
        <taxon>Fungi incertae sedis</taxon>
        <taxon>Mucoromycota</taxon>
        <taxon>Mucoromycotina</taxon>
        <taxon>Mucoromycetes</taxon>
        <taxon>Mucorales</taxon>
        <taxon>Mucorineae</taxon>
        <taxon>Mucoraceae</taxon>
        <taxon>Mucor</taxon>
    </lineage>
</organism>
<comment type="caution">
    <text evidence="1">The sequence shown here is derived from an EMBL/GenBank/DDBJ whole genome shotgun (WGS) entry which is preliminary data.</text>
</comment>
<name>A0A8H4BM94_MUCCL</name>
<dbReference type="Proteomes" id="UP000469890">
    <property type="component" value="Unassembled WGS sequence"/>
</dbReference>
<dbReference type="AlphaFoldDB" id="A0A8H4BM94"/>
<reference evidence="1 2" key="1">
    <citation type="submission" date="2019-09" db="EMBL/GenBank/DDBJ databases">
        <authorList>
            <consortium name="DOE Joint Genome Institute"/>
            <person name="Mondo S.J."/>
            <person name="Navarro-Mendoza M.I."/>
            <person name="Perez-Arques C."/>
            <person name="Panchal S."/>
            <person name="Nicolas F.E."/>
            <person name="Ganguly P."/>
            <person name="Pangilinan J."/>
            <person name="Grigoriev I."/>
            <person name="Heitman J."/>
            <person name="Sanya K."/>
            <person name="Garre V."/>
        </authorList>
    </citation>
    <scope>NUCLEOTIDE SEQUENCE [LARGE SCALE GENOMIC DNA]</scope>
    <source>
        <strain evidence="1 2">MU402</strain>
    </source>
</reference>
<proteinExistence type="predicted"/>
<sequence>MFCVGGGGALLTGVGFLFGFAVAVDDEISCSCFNNSGSFMSKSSSTSFMVELSRSSMSLMSKSFAGLLAFCFPYMLH</sequence>
<evidence type="ECO:0000313" key="2">
    <source>
        <dbReference type="Proteomes" id="UP000469890"/>
    </source>
</evidence>